<feature type="region of interest" description="Disordered" evidence="1">
    <location>
        <begin position="17"/>
        <end position="144"/>
    </location>
</feature>
<feature type="compositionally biased region" description="Polar residues" evidence="1">
    <location>
        <begin position="163"/>
        <end position="181"/>
    </location>
</feature>
<feature type="compositionally biased region" description="Basic and acidic residues" evidence="1">
    <location>
        <begin position="70"/>
        <end position="85"/>
    </location>
</feature>
<organism evidence="3 4">
    <name type="scientific">Massilia terrae</name>
    <dbReference type="NCBI Taxonomy" id="1811224"/>
    <lineage>
        <taxon>Bacteria</taxon>
        <taxon>Pseudomonadati</taxon>
        <taxon>Pseudomonadota</taxon>
        <taxon>Betaproteobacteria</taxon>
        <taxon>Burkholderiales</taxon>
        <taxon>Oxalobacteraceae</taxon>
        <taxon>Telluria group</taxon>
        <taxon>Massilia</taxon>
    </lineage>
</organism>
<evidence type="ECO:0000313" key="3">
    <source>
        <dbReference type="EMBL" id="MCS0659072.1"/>
    </source>
</evidence>
<feature type="compositionally biased region" description="Pro residues" evidence="1">
    <location>
        <begin position="121"/>
        <end position="137"/>
    </location>
</feature>
<proteinExistence type="predicted"/>
<dbReference type="EMBL" id="JANUGU010000004">
    <property type="protein sequence ID" value="MCS0659072.1"/>
    <property type="molecule type" value="Genomic_DNA"/>
</dbReference>
<gene>
    <name evidence="3" type="ORF">NX778_13465</name>
</gene>
<reference evidence="3 4" key="1">
    <citation type="submission" date="2022-08" db="EMBL/GenBank/DDBJ databases">
        <title>Reclassification of Massilia species as members of the genera Telluria, Duganella, Pseudoduganella, Mokoshia gen. nov. and Zemynaea gen. nov. using orthogonal and non-orthogonal genome-based approaches.</title>
        <authorList>
            <person name="Bowman J.P."/>
        </authorList>
    </citation>
    <scope>NUCLEOTIDE SEQUENCE [LARGE SCALE GENOMIC DNA]</scope>
    <source>
        <strain evidence="3 4">JCM 31606</strain>
    </source>
</reference>
<feature type="compositionally biased region" description="Low complexity" evidence="1">
    <location>
        <begin position="17"/>
        <end position="29"/>
    </location>
</feature>
<feature type="chain" id="PRO_5047490297" evidence="2">
    <location>
        <begin position="22"/>
        <end position="181"/>
    </location>
</feature>
<accession>A0ABT2CYM4</accession>
<keyword evidence="4" id="KW-1185">Reference proteome</keyword>
<comment type="caution">
    <text evidence="3">The sequence shown here is derived from an EMBL/GenBank/DDBJ whole genome shotgun (WGS) entry which is preliminary data.</text>
</comment>
<name>A0ABT2CYM4_9BURK</name>
<sequence>MKRAACLLALAVLAAGAGAQADKAAQQAQEQRHGDPQSQEEQAGNAALQAVRKPGEHAVEGQPQGQPEQQAKDRQARDREAKDQQAPKQKGRQPPRRRAVPAIIGTMPAPSAPQAYGPVLNPSPMPAPAPGGSPPPGQIKQCIGSQCTDASGKSYQIGVGNAGTDSNGRLCNRSGATVQCF</sequence>
<feature type="region of interest" description="Disordered" evidence="1">
    <location>
        <begin position="160"/>
        <end position="181"/>
    </location>
</feature>
<evidence type="ECO:0000256" key="2">
    <source>
        <dbReference type="SAM" id="SignalP"/>
    </source>
</evidence>
<keyword evidence="2" id="KW-0732">Signal</keyword>
<protein>
    <submittedName>
        <fullName evidence="3">Uncharacterized protein</fullName>
    </submittedName>
</protein>
<evidence type="ECO:0000313" key="4">
    <source>
        <dbReference type="Proteomes" id="UP001204621"/>
    </source>
</evidence>
<feature type="signal peptide" evidence="2">
    <location>
        <begin position="1"/>
        <end position="21"/>
    </location>
</feature>
<feature type="compositionally biased region" description="Basic residues" evidence="1">
    <location>
        <begin position="89"/>
        <end position="99"/>
    </location>
</feature>
<feature type="compositionally biased region" description="Low complexity" evidence="1">
    <location>
        <begin position="60"/>
        <end position="69"/>
    </location>
</feature>
<dbReference type="RefSeq" id="WP_258812262.1">
    <property type="nucleotide sequence ID" value="NZ_JANUGU010000004.1"/>
</dbReference>
<dbReference type="Proteomes" id="UP001204621">
    <property type="component" value="Unassembled WGS sequence"/>
</dbReference>
<evidence type="ECO:0000256" key="1">
    <source>
        <dbReference type="SAM" id="MobiDB-lite"/>
    </source>
</evidence>